<evidence type="ECO:0000313" key="2">
    <source>
        <dbReference type="EMBL" id="HFC93544.1"/>
    </source>
</evidence>
<accession>A0A7V2WW59</accession>
<sequence length="456" mass="50370">STEAMQGAVKSANIQTIYTSKKFLKKLEQRGINIVETFPETTILYLEDFKEEIPKSNMLLTLLAVMLLPTKLLQWMYLKPIDRNATAAILFSSGSEGTPKGIELSHLNLAINSRQIADVLNTRENDVVMSTLPTFHAFGLLATTFMPLSEGIPIVCHPDPTDVVVIAKAIARNEATFLFGTSTFLRLYSKNRRVHPLMLQSLRMVIAGAERLNPDSREAFKAKFHINILEGYGTTETSPVASVNIPDQLDTTYWKTQLGNTPGTVGMPVPGTSFRIVDPDTMEELATGEDGLILIGGPQVMKGYLNAPEKTAEVIVEMDGQRWYKSGDKGHLDENGFLVIVDRYSRFAKLGGEMISLTAVEDAIFKALKDPELELVAVNIPDEKKGEKVVLLISNDMKLRELKTILLEAGVSPMMLPANVINMEEVPKLGSGKTDFALAKKVVLAEDQQTTLKYRL</sequence>
<dbReference type="PROSITE" id="PS00455">
    <property type="entry name" value="AMP_BINDING"/>
    <property type="match status" value="1"/>
</dbReference>
<dbReference type="PANTHER" id="PTHR43767:SF1">
    <property type="entry name" value="NONRIBOSOMAL PEPTIDE SYNTHASE PES1 (EUROFUNG)-RELATED"/>
    <property type="match status" value="1"/>
</dbReference>
<dbReference type="EMBL" id="DRMS01000460">
    <property type="protein sequence ID" value="HFC93544.1"/>
    <property type="molecule type" value="Genomic_DNA"/>
</dbReference>
<feature type="domain" description="AMP-dependent synthetase/ligase" evidence="1">
    <location>
        <begin position="58"/>
        <end position="305"/>
    </location>
</feature>
<dbReference type="PANTHER" id="PTHR43767">
    <property type="entry name" value="LONG-CHAIN-FATTY-ACID--COA LIGASE"/>
    <property type="match status" value="1"/>
</dbReference>
<dbReference type="AlphaFoldDB" id="A0A7V2WW59"/>
<name>A0A7V2WW59_LEUMU</name>
<dbReference type="Proteomes" id="UP000885750">
    <property type="component" value="Unassembled WGS sequence"/>
</dbReference>
<feature type="non-terminal residue" evidence="2">
    <location>
        <position position="1"/>
    </location>
</feature>
<dbReference type="Gene3D" id="3.30.300.30">
    <property type="match status" value="1"/>
</dbReference>
<protein>
    <submittedName>
        <fullName evidence="2">Acyl-[ACP]--phospholipid O-acyltransferase</fullName>
    </submittedName>
</protein>
<comment type="caution">
    <text evidence="2">The sequence shown here is derived from an EMBL/GenBank/DDBJ whole genome shotgun (WGS) entry which is preliminary data.</text>
</comment>
<dbReference type="InterPro" id="IPR000873">
    <property type="entry name" value="AMP-dep_synth/lig_dom"/>
</dbReference>
<dbReference type="InterPro" id="IPR045851">
    <property type="entry name" value="AMP-bd_C_sf"/>
</dbReference>
<dbReference type="GO" id="GO:0016878">
    <property type="term" value="F:acid-thiol ligase activity"/>
    <property type="evidence" value="ECO:0007669"/>
    <property type="project" value="UniProtKB-ARBA"/>
</dbReference>
<dbReference type="InterPro" id="IPR050237">
    <property type="entry name" value="ATP-dep_AMP-bd_enzyme"/>
</dbReference>
<dbReference type="InterPro" id="IPR020845">
    <property type="entry name" value="AMP-binding_CS"/>
</dbReference>
<proteinExistence type="predicted"/>
<reference evidence="2" key="1">
    <citation type="journal article" date="2020" name="mSystems">
        <title>Genome- and Community-Level Interaction Insights into Carbon Utilization and Element Cycling Functions of Hydrothermarchaeota in Hydrothermal Sediment.</title>
        <authorList>
            <person name="Zhou Z."/>
            <person name="Liu Y."/>
            <person name="Xu W."/>
            <person name="Pan J."/>
            <person name="Luo Z.H."/>
            <person name="Li M."/>
        </authorList>
    </citation>
    <scope>NUCLEOTIDE SEQUENCE [LARGE SCALE GENOMIC DNA]</scope>
    <source>
        <strain evidence="2">HyVt-493</strain>
    </source>
</reference>
<dbReference type="InterPro" id="IPR042099">
    <property type="entry name" value="ANL_N_sf"/>
</dbReference>
<dbReference type="Gene3D" id="3.40.50.12780">
    <property type="entry name" value="N-terminal domain of ligase-like"/>
    <property type="match status" value="1"/>
</dbReference>
<dbReference type="SUPFAM" id="SSF56801">
    <property type="entry name" value="Acetyl-CoA synthetase-like"/>
    <property type="match status" value="1"/>
</dbReference>
<evidence type="ECO:0000259" key="1">
    <source>
        <dbReference type="Pfam" id="PF00501"/>
    </source>
</evidence>
<gene>
    <name evidence="2" type="ORF">ENJ51_12115</name>
</gene>
<dbReference type="Pfam" id="PF00501">
    <property type="entry name" value="AMP-binding"/>
    <property type="match status" value="1"/>
</dbReference>
<organism evidence="2">
    <name type="scientific">Leucothrix mucor</name>
    <dbReference type="NCBI Taxonomy" id="45248"/>
    <lineage>
        <taxon>Bacteria</taxon>
        <taxon>Pseudomonadati</taxon>
        <taxon>Pseudomonadota</taxon>
        <taxon>Gammaproteobacteria</taxon>
        <taxon>Thiotrichales</taxon>
        <taxon>Thiotrichaceae</taxon>
        <taxon>Leucothrix</taxon>
    </lineage>
</organism>